<feature type="transmembrane region" description="Helical" evidence="1">
    <location>
        <begin position="97"/>
        <end position="119"/>
    </location>
</feature>
<keyword evidence="1" id="KW-0472">Membrane</keyword>
<feature type="transmembrane region" description="Helical" evidence="1">
    <location>
        <begin position="39"/>
        <end position="59"/>
    </location>
</feature>
<keyword evidence="3" id="KW-1185">Reference proteome</keyword>
<dbReference type="Pfam" id="PF05684">
    <property type="entry name" value="DUF819"/>
    <property type="match status" value="1"/>
</dbReference>
<reference evidence="2 3" key="1">
    <citation type="journal article" date="2019" name="Int. J. Syst. Evol. Microbiol.">
        <title>The Global Catalogue of Microorganisms (GCM) 10K type strain sequencing project: providing services to taxonomists for standard genome sequencing and annotation.</title>
        <authorList>
            <consortium name="The Broad Institute Genomics Platform"/>
            <consortium name="The Broad Institute Genome Sequencing Center for Infectious Disease"/>
            <person name="Wu L."/>
            <person name="Ma J."/>
        </authorList>
    </citation>
    <scope>NUCLEOTIDE SEQUENCE [LARGE SCALE GENOMIC DNA]</scope>
    <source>
        <strain evidence="2 3">JCM 15896</strain>
    </source>
</reference>
<comment type="caution">
    <text evidence="2">The sequence shown here is derived from an EMBL/GenBank/DDBJ whole genome shotgun (WGS) entry which is preliminary data.</text>
</comment>
<dbReference type="PANTHER" id="PTHR34289:SF8">
    <property type="entry name" value="DUF819 DOMAIN-CONTAINING PROTEIN"/>
    <property type="match status" value="1"/>
</dbReference>
<proteinExistence type="predicted"/>
<sequence length="403" mass="41463">MFSQTGSLIPADQHFAVLGALFAIALFGFWAEKKSWGKLVTGAVWAILGAIVASNIGLIPKDAPAYGFVFSYMVPTLIPLFLIHADVRKIIGESGRVGVGFVLACIGTAIGAVVAASLLDLGAKEGDLAGIFTATYTGGSVNYAALIQATGFDDANIISAATAVDNLMSALFLACLALMPASVWLMNKFAKRDHSEGEESALNHVESNVSGFSIAATLTFALLVVAISDGIVLVLNNTIGGEFDFSGLRYIFITLLSVIPATLFPQKMQKMHGGQSIGLVLAFVFFAAIAAGADVSKLLGTAPILLGFVLILLSIHAIVVFGGGALISFLAVKMTNNSESKFALSLPELIIASNAAILGATTAPALAMARGWPGLVTPGVLVGVAGYIVGTPIGLAVVALMSS</sequence>
<dbReference type="EMBL" id="BAAAFD010000010">
    <property type="protein sequence ID" value="GAA0859166.1"/>
    <property type="molecule type" value="Genomic_DNA"/>
</dbReference>
<keyword evidence="1" id="KW-0812">Transmembrane</keyword>
<evidence type="ECO:0000256" key="1">
    <source>
        <dbReference type="SAM" id="Phobius"/>
    </source>
</evidence>
<evidence type="ECO:0000313" key="2">
    <source>
        <dbReference type="EMBL" id="GAA0859166.1"/>
    </source>
</evidence>
<feature type="transmembrane region" description="Helical" evidence="1">
    <location>
        <begin position="379"/>
        <end position="401"/>
    </location>
</feature>
<dbReference type="PANTHER" id="PTHR34289">
    <property type="entry name" value="PROTEIN, PUTATIVE (DUF819)-RELATED"/>
    <property type="match status" value="1"/>
</dbReference>
<protein>
    <submittedName>
        <fullName evidence="2">DUF819 family protein</fullName>
    </submittedName>
</protein>
<feature type="transmembrane region" description="Helical" evidence="1">
    <location>
        <begin position="344"/>
        <end position="367"/>
    </location>
</feature>
<feature type="transmembrane region" description="Helical" evidence="1">
    <location>
        <begin position="276"/>
        <end position="293"/>
    </location>
</feature>
<feature type="transmembrane region" description="Helical" evidence="1">
    <location>
        <begin position="65"/>
        <end position="85"/>
    </location>
</feature>
<dbReference type="Proteomes" id="UP001500359">
    <property type="component" value="Unassembled WGS sequence"/>
</dbReference>
<name>A0ABN1LQX2_9ALTE</name>
<accession>A0ABN1LQX2</accession>
<dbReference type="RefSeq" id="WP_343861713.1">
    <property type="nucleotide sequence ID" value="NZ_BAAAFD010000010.1"/>
</dbReference>
<keyword evidence="1" id="KW-1133">Transmembrane helix</keyword>
<feature type="transmembrane region" description="Helical" evidence="1">
    <location>
        <begin position="305"/>
        <end position="332"/>
    </location>
</feature>
<feature type="transmembrane region" description="Helical" evidence="1">
    <location>
        <begin position="167"/>
        <end position="187"/>
    </location>
</feature>
<dbReference type="InterPro" id="IPR008537">
    <property type="entry name" value="DUF819"/>
</dbReference>
<feature type="transmembrane region" description="Helical" evidence="1">
    <location>
        <begin position="15"/>
        <end position="32"/>
    </location>
</feature>
<feature type="transmembrane region" description="Helical" evidence="1">
    <location>
        <begin position="208"/>
        <end position="235"/>
    </location>
</feature>
<organism evidence="2 3">
    <name type="scientific">Aliiglaciecola litoralis</name>
    <dbReference type="NCBI Taxonomy" id="582857"/>
    <lineage>
        <taxon>Bacteria</taxon>
        <taxon>Pseudomonadati</taxon>
        <taxon>Pseudomonadota</taxon>
        <taxon>Gammaproteobacteria</taxon>
        <taxon>Alteromonadales</taxon>
        <taxon>Alteromonadaceae</taxon>
        <taxon>Aliiglaciecola</taxon>
    </lineage>
</organism>
<feature type="transmembrane region" description="Helical" evidence="1">
    <location>
        <begin position="247"/>
        <end position="264"/>
    </location>
</feature>
<gene>
    <name evidence="2" type="ORF">GCM10009114_31630</name>
</gene>
<evidence type="ECO:0000313" key="3">
    <source>
        <dbReference type="Proteomes" id="UP001500359"/>
    </source>
</evidence>